<protein>
    <submittedName>
        <fullName evidence="2">Uncharacterized protein</fullName>
    </submittedName>
</protein>
<keyword evidence="3" id="KW-1185">Reference proteome</keyword>
<dbReference type="Proteomes" id="UP001328733">
    <property type="component" value="Unassembled WGS sequence"/>
</dbReference>
<reference evidence="2 3" key="1">
    <citation type="submission" date="2024-01" db="EMBL/GenBank/DDBJ databases">
        <title>Genomic insights into the taxonomy and metabolism of the cyanobacterium Pannus brasiliensis CCIBt3594.</title>
        <authorList>
            <person name="Machado M."/>
            <person name="Botero N.B."/>
            <person name="Andreote A.P.D."/>
            <person name="Feitosa A.M.T."/>
            <person name="Popin R."/>
            <person name="Sivonen K."/>
            <person name="Fiore M.F."/>
        </authorList>
    </citation>
    <scope>NUCLEOTIDE SEQUENCE [LARGE SCALE GENOMIC DNA]</scope>
    <source>
        <strain evidence="2 3">CCIBt3594</strain>
    </source>
</reference>
<proteinExistence type="predicted"/>
<name>A0AAW9QVF8_9CHRO</name>
<dbReference type="EMBL" id="JBAFSM010000021">
    <property type="protein sequence ID" value="MEG3437941.1"/>
    <property type="molecule type" value="Genomic_DNA"/>
</dbReference>
<gene>
    <name evidence="2" type="ORF">V0288_12505</name>
</gene>
<dbReference type="RefSeq" id="WP_332865423.1">
    <property type="nucleotide sequence ID" value="NZ_JBAFSM010000021.1"/>
</dbReference>
<sequence>MQITIDLPPDLEQALIRQADRSNIPLETLILQALLQEIPTKLDSIPRWSDAVLSYKETPDFPAFESYRSELDDNNRSPENPCSYR</sequence>
<comment type="caution">
    <text evidence="2">The sequence shown here is derived from an EMBL/GenBank/DDBJ whole genome shotgun (WGS) entry which is preliminary data.</text>
</comment>
<feature type="region of interest" description="Disordered" evidence="1">
    <location>
        <begin position="66"/>
        <end position="85"/>
    </location>
</feature>
<evidence type="ECO:0000313" key="2">
    <source>
        <dbReference type="EMBL" id="MEG3437941.1"/>
    </source>
</evidence>
<dbReference type="AlphaFoldDB" id="A0AAW9QVF8"/>
<evidence type="ECO:0000256" key="1">
    <source>
        <dbReference type="SAM" id="MobiDB-lite"/>
    </source>
</evidence>
<accession>A0AAW9QVF8</accession>
<organism evidence="2 3">
    <name type="scientific">Pannus brasiliensis CCIBt3594</name>
    <dbReference type="NCBI Taxonomy" id="1427578"/>
    <lineage>
        <taxon>Bacteria</taxon>
        <taxon>Bacillati</taxon>
        <taxon>Cyanobacteriota</taxon>
        <taxon>Cyanophyceae</taxon>
        <taxon>Oscillatoriophycideae</taxon>
        <taxon>Chroococcales</taxon>
        <taxon>Microcystaceae</taxon>
        <taxon>Pannus</taxon>
    </lineage>
</organism>
<evidence type="ECO:0000313" key="3">
    <source>
        <dbReference type="Proteomes" id="UP001328733"/>
    </source>
</evidence>
<feature type="compositionally biased region" description="Basic and acidic residues" evidence="1">
    <location>
        <begin position="67"/>
        <end position="76"/>
    </location>
</feature>